<proteinExistence type="predicted"/>
<dbReference type="EMBL" id="VAFM01000002">
    <property type="protein sequence ID" value="TKW60939.1"/>
    <property type="molecule type" value="Genomic_DNA"/>
</dbReference>
<evidence type="ECO:0000313" key="1">
    <source>
        <dbReference type="EMBL" id="TKW60939.1"/>
    </source>
</evidence>
<dbReference type="AlphaFoldDB" id="A0A6N4RBA7"/>
<accession>A0A6N4RBA7</accession>
<protein>
    <submittedName>
        <fullName evidence="1">Uncharacterized protein</fullName>
    </submittedName>
</protein>
<reference evidence="1 2" key="1">
    <citation type="journal article" date="2017" name="Nat. Commun.">
        <title>In situ click chemistry generation of cyclooxygenase-2 inhibitors.</title>
        <authorList>
            <person name="Bhardwaj A."/>
            <person name="Kaur J."/>
            <person name="Wuest M."/>
            <person name="Wuest F."/>
        </authorList>
    </citation>
    <scope>NUCLEOTIDE SEQUENCE [LARGE SCALE GENOMIC DNA]</scope>
    <source>
        <strain evidence="1">S2_018_000_R2_106</strain>
    </source>
</reference>
<comment type="caution">
    <text evidence="1">The sequence shown here is derived from an EMBL/GenBank/DDBJ whole genome shotgun (WGS) entry which is preliminary data.</text>
</comment>
<evidence type="ECO:0000313" key="2">
    <source>
        <dbReference type="Proteomes" id="UP000320948"/>
    </source>
</evidence>
<gene>
    <name evidence="1" type="ORF">DI628_08630</name>
</gene>
<organism evidence="1 2">
    <name type="scientific">Blastochloris viridis</name>
    <name type="common">Rhodopseudomonas viridis</name>
    <dbReference type="NCBI Taxonomy" id="1079"/>
    <lineage>
        <taxon>Bacteria</taxon>
        <taxon>Pseudomonadati</taxon>
        <taxon>Pseudomonadota</taxon>
        <taxon>Alphaproteobacteria</taxon>
        <taxon>Hyphomicrobiales</taxon>
        <taxon>Blastochloridaceae</taxon>
        <taxon>Blastochloris</taxon>
    </lineage>
</organism>
<name>A0A6N4RBA7_BLAVI</name>
<sequence>MDFVARAGAIVDRAHRVAGILLLCVLVLCLVSMCQLVENQNLQAEMNAQRIRYPVIVVPDATTGVYSPTEEDRLIYLFADFVTQSLNSYTPANIGQLYRGLYPYMGPALQTDSQPYFERKIRDSTSDRRSSFFVPDRTQLPTVKKRRENGVEFRDVAVRGQISTIVGGTLAEGSPMEIQMTFQKVFASPVNPYGFLLTKYYEKLLVDPLQAPKLPPAAAR</sequence>
<dbReference type="Proteomes" id="UP000320948">
    <property type="component" value="Unassembled WGS sequence"/>
</dbReference>